<dbReference type="PROSITE" id="PS50987">
    <property type="entry name" value="HTH_ARSR_2"/>
    <property type="match status" value="1"/>
</dbReference>
<dbReference type="PRINTS" id="PR00778">
    <property type="entry name" value="HTHARSR"/>
</dbReference>
<dbReference type="NCBIfam" id="NF033788">
    <property type="entry name" value="HTH_metalloreg"/>
    <property type="match status" value="1"/>
</dbReference>
<dbReference type="Gene3D" id="1.10.10.10">
    <property type="entry name" value="Winged helix-like DNA-binding domain superfamily/Winged helix DNA-binding domain"/>
    <property type="match status" value="1"/>
</dbReference>
<dbReference type="GO" id="GO:0003677">
    <property type="term" value="F:DNA binding"/>
    <property type="evidence" value="ECO:0007669"/>
    <property type="project" value="UniProtKB-KW"/>
</dbReference>
<feature type="domain" description="HTH arsR-type" evidence="1">
    <location>
        <begin position="1"/>
        <end position="93"/>
    </location>
</feature>
<dbReference type="AlphaFoldDB" id="A0A1W1WH26"/>
<reference evidence="3" key="1">
    <citation type="submission" date="2017-04" db="EMBL/GenBank/DDBJ databases">
        <authorList>
            <person name="Varghese N."/>
            <person name="Submissions S."/>
        </authorList>
    </citation>
    <scope>NUCLEOTIDE SEQUENCE [LARGE SCALE GENOMIC DNA]</scope>
    <source>
        <strain evidence="3">DSM 9293</strain>
    </source>
</reference>
<sequence length="244" mass="26983">MSDPELHTVAALMGDASRATMLVHLMSGRQLPASELARAARISPATASEHLAKLVAGGLVQVRRHGRHRYYALASPEVAKVVEGLMSLAPPEPVRSLRTSTHQAQLRAARTCYNHLAGTLGTNLTEAMVVKGWLTFDPVYDVLALTSRGEQQAAQWGWTLDLHQRTPLVRPCLDWSERRYHAAGQVGRELAGWLFAQGWVRRTTADRIVWVTDDGCRALKEWFGLSWPPITHQGGQLPVEDQEG</sequence>
<dbReference type="PANTHER" id="PTHR39168:SF1">
    <property type="entry name" value="TRANSCRIPTIONAL REGULATORY PROTEIN"/>
    <property type="match status" value="1"/>
</dbReference>
<dbReference type="GO" id="GO:0032791">
    <property type="term" value="F:lead ion binding"/>
    <property type="evidence" value="ECO:0007669"/>
    <property type="project" value="TreeGrafter"/>
</dbReference>
<keyword evidence="3" id="KW-1185">Reference proteome</keyword>
<name>A0A1W1WH26_SULTA</name>
<dbReference type="InterPro" id="IPR036388">
    <property type="entry name" value="WH-like_DNA-bd_sf"/>
</dbReference>
<organism evidence="2 3">
    <name type="scientific">Sulfobacillus thermosulfidooxidans (strain DSM 9293 / VKM B-1269 / AT-1)</name>
    <dbReference type="NCBI Taxonomy" id="929705"/>
    <lineage>
        <taxon>Bacteria</taxon>
        <taxon>Bacillati</taxon>
        <taxon>Bacillota</taxon>
        <taxon>Clostridia</taxon>
        <taxon>Eubacteriales</taxon>
        <taxon>Clostridiales Family XVII. Incertae Sedis</taxon>
        <taxon>Sulfobacillus</taxon>
    </lineage>
</organism>
<dbReference type="InterPro" id="IPR036390">
    <property type="entry name" value="WH_DNA-bd_sf"/>
</dbReference>
<gene>
    <name evidence="2" type="ORF">SAMN00768000_2346</name>
</gene>
<accession>A0A1W1WH26</accession>
<dbReference type="GO" id="GO:0003700">
    <property type="term" value="F:DNA-binding transcription factor activity"/>
    <property type="evidence" value="ECO:0007669"/>
    <property type="project" value="InterPro"/>
</dbReference>
<evidence type="ECO:0000259" key="1">
    <source>
        <dbReference type="PROSITE" id="PS50987"/>
    </source>
</evidence>
<proteinExistence type="predicted"/>
<dbReference type="Proteomes" id="UP000192660">
    <property type="component" value="Unassembled WGS sequence"/>
</dbReference>
<dbReference type="PANTHER" id="PTHR39168">
    <property type="entry name" value="TRANSCRIPTIONAL REGULATOR-RELATED"/>
    <property type="match status" value="1"/>
</dbReference>
<evidence type="ECO:0000313" key="3">
    <source>
        <dbReference type="Proteomes" id="UP000192660"/>
    </source>
</evidence>
<evidence type="ECO:0000313" key="2">
    <source>
        <dbReference type="EMBL" id="SMC05614.1"/>
    </source>
</evidence>
<dbReference type="SMART" id="SM00418">
    <property type="entry name" value="HTH_ARSR"/>
    <property type="match status" value="1"/>
</dbReference>
<keyword evidence="2" id="KW-0238">DNA-binding</keyword>
<protein>
    <submittedName>
        <fullName evidence="2">DNA-binding transcriptional regulator, ArsR family</fullName>
    </submittedName>
</protein>
<dbReference type="OrthoDB" id="9797716at2"/>
<dbReference type="InterPro" id="IPR001845">
    <property type="entry name" value="HTH_ArsR_DNA-bd_dom"/>
</dbReference>
<dbReference type="Pfam" id="PF12840">
    <property type="entry name" value="HTH_20"/>
    <property type="match status" value="1"/>
</dbReference>
<dbReference type="GO" id="GO:0097063">
    <property type="term" value="F:cadmium ion sensor activity"/>
    <property type="evidence" value="ECO:0007669"/>
    <property type="project" value="TreeGrafter"/>
</dbReference>
<dbReference type="CDD" id="cd00090">
    <property type="entry name" value="HTH_ARSR"/>
    <property type="match status" value="1"/>
</dbReference>
<dbReference type="RefSeq" id="WP_020376193.1">
    <property type="nucleotide sequence ID" value="NZ_FWWY01000001.1"/>
</dbReference>
<dbReference type="SUPFAM" id="SSF46785">
    <property type="entry name" value="Winged helix' DNA-binding domain"/>
    <property type="match status" value="1"/>
</dbReference>
<dbReference type="GO" id="GO:0046686">
    <property type="term" value="P:response to cadmium ion"/>
    <property type="evidence" value="ECO:0007669"/>
    <property type="project" value="TreeGrafter"/>
</dbReference>
<dbReference type="InterPro" id="IPR011991">
    <property type="entry name" value="ArsR-like_HTH"/>
</dbReference>
<dbReference type="GO" id="GO:0010288">
    <property type="term" value="P:response to lead ion"/>
    <property type="evidence" value="ECO:0007669"/>
    <property type="project" value="TreeGrafter"/>
</dbReference>
<dbReference type="EMBL" id="FWWY01000001">
    <property type="protein sequence ID" value="SMC05614.1"/>
    <property type="molecule type" value="Genomic_DNA"/>
</dbReference>
<dbReference type="InterPro" id="IPR052543">
    <property type="entry name" value="HTH_Metal-responsive_Reg"/>
</dbReference>